<evidence type="ECO:0000313" key="17">
    <source>
        <dbReference type="Proteomes" id="UP000441208"/>
    </source>
</evidence>
<dbReference type="Proteomes" id="UP000486351">
    <property type="component" value="Unassembled WGS sequence"/>
</dbReference>
<dbReference type="EMBL" id="QXFW01001242">
    <property type="protein sequence ID" value="KAE8994021.1"/>
    <property type="molecule type" value="Genomic_DNA"/>
</dbReference>
<dbReference type="Proteomes" id="UP000476176">
    <property type="component" value="Unassembled WGS sequence"/>
</dbReference>
<keyword evidence="13" id="KW-1185">Reference proteome</keyword>
<feature type="signal peptide" evidence="1">
    <location>
        <begin position="1"/>
        <end position="33"/>
    </location>
</feature>
<evidence type="ECO:0000313" key="12">
    <source>
        <dbReference type="Proteomes" id="UP000429523"/>
    </source>
</evidence>
<evidence type="ECO:0000313" key="14">
    <source>
        <dbReference type="Proteomes" id="UP000437068"/>
    </source>
</evidence>
<reference evidence="12 13" key="1">
    <citation type="submission" date="2018-08" db="EMBL/GenBank/DDBJ databases">
        <title>Genomic investigation of the strawberry pathogen Phytophthora fragariae indicates pathogenicity is determined by transcriptional variation in three key races.</title>
        <authorList>
            <person name="Adams T.M."/>
            <person name="Armitage A.D."/>
            <person name="Sobczyk M.K."/>
            <person name="Bates H.J."/>
            <person name="Dunwell J.M."/>
            <person name="Nellist C.F."/>
            <person name="Harrison R.J."/>
        </authorList>
    </citation>
    <scope>NUCLEOTIDE SEQUENCE [LARGE SCALE GENOMIC DNA]</scope>
    <source>
        <strain evidence="10 14">A4</strain>
        <strain evidence="9 15">BC-1</strain>
        <strain evidence="8 19">BC-23</strain>
        <strain evidence="7 13">NOV-27</strain>
        <strain evidence="6 16">NOV-5</strain>
        <strain evidence="5 17">NOV-71</strain>
        <strain evidence="11 20">NOV-77</strain>
        <strain evidence="2 12">NOV-9</strain>
        <strain evidence="4 21">ONT-3</strain>
        <strain evidence="3 18">SCRP245</strain>
    </source>
</reference>
<evidence type="ECO:0000313" key="8">
    <source>
        <dbReference type="EMBL" id="KAE9204554.1"/>
    </source>
</evidence>
<proteinExistence type="predicted"/>
<dbReference type="EMBL" id="QXFZ01001297">
    <property type="protein sequence ID" value="KAE9093061.1"/>
    <property type="molecule type" value="Genomic_DNA"/>
</dbReference>
<dbReference type="Proteomes" id="UP000441208">
    <property type="component" value="Unassembled WGS sequence"/>
</dbReference>
<evidence type="ECO:0000313" key="4">
    <source>
        <dbReference type="EMBL" id="KAE9091265.1"/>
    </source>
</evidence>
<evidence type="ECO:0000313" key="11">
    <source>
        <dbReference type="EMBL" id="KAE9337345.1"/>
    </source>
</evidence>
<dbReference type="AlphaFoldDB" id="A0A6A3ECC4"/>
<dbReference type="EMBL" id="QXGF01001444">
    <property type="protein sequence ID" value="KAE8929957.1"/>
    <property type="molecule type" value="Genomic_DNA"/>
</dbReference>
<evidence type="ECO:0000313" key="7">
    <source>
        <dbReference type="EMBL" id="KAE9193010.1"/>
    </source>
</evidence>
<dbReference type="OrthoDB" id="10269688at2759"/>
<accession>A0A6A3ECC4</accession>
<evidence type="ECO:0000313" key="18">
    <source>
        <dbReference type="Proteomes" id="UP000460718"/>
    </source>
</evidence>
<dbReference type="EMBL" id="QXGB01001313">
    <property type="protein sequence ID" value="KAE9193010.1"/>
    <property type="molecule type" value="Genomic_DNA"/>
</dbReference>
<evidence type="ECO:0000313" key="5">
    <source>
        <dbReference type="EMBL" id="KAE9093061.1"/>
    </source>
</evidence>
<evidence type="ECO:0000313" key="3">
    <source>
        <dbReference type="EMBL" id="KAE8994021.1"/>
    </source>
</evidence>
<evidence type="ECO:0000313" key="9">
    <source>
        <dbReference type="EMBL" id="KAE9209245.1"/>
    </source>
</evidence>
<dbReference type="Proteomes" id="UP000429523">
    <property type="component" value="Unassembled WGS sequence"/>
</dbReference>
<keyword evidence="1" id="KW-0732">Signal</keyword>
<evidence type="ECO:0000313" key="2">
    <source>
        <dbReference type="EMBL" id="KAE8929957.1"/>
    </source>
</evidence>
<dbReference type="EMBL" id="QXGE01001330">
    <property type="protein sequence ID" value="KAE9294175.1"/>
    <property type="molecule type" value="Genomic_DNA"/>
</dbReference>
<dbReference type="Proteomes" id="UP000437068">
    <property type="component" value="Unassembled WGS sequence"/>
</dbReference>
<dbReference type="Proteomes" id="UP000460718">
    <property type="component" value="Unassembled WGS sequence"/>
</dbReference>
<dbReference type="Proteomes" id="UP000440367">
    <property type="component" value="Unassembled WGS sequence"/>
</dbReference>
<organism evidence="2 12">
    <name type="scientific">Phytophthora fragariae</name>
    <dbReference type="NCBI Taxonomy" id="53985"/>
    <lineage>
        <taxon>Eukaryota</taxon>
        <taxon>Sar</taxon>
        <taxon>Stramenopiles</taxon>
        <taxon>Oomycota</taxon>
        <taxon>Peronosporomycetes</taxon>
        <taxon>Peronosporales</taxon>
        <taxon>Peronosporaceae</taxon>
        <taxon>Phytophthora</taxon>
    </lineage>
</organism>
<dbReference type="Proteomes" id="UP000488956">
    <property type="component" value="Unassembled WGS sequence"/>
</dbReference>
<dbReference type="EMBL" id="QXGA01001341">
    <property type="protein sequence ID" value="KAE9121734.1"/>
    <property type="molecule type" value="Genomic_DNA"/>
</dbReference>
<dbReference type="Proteomes" id="UP000440732">
    <property type="component" value="Unassembled WGS sequence"/>
</dbReference>
<feature type="chain" id="PRO_5036163639" description="RxLR effector protein" evidence="1">
    <location>
        <begin position="34"/>
        <end position="50"/>
    </location>
</feature>
<evidence type="ECO:0000256" key="1">
    <source>
        <dbReference type="SAM" id="SignalP"/>
    </source>
</evidence>
<dbReference type="EMBL" id="QXFX01001380">
    <property type="protein sequence ID" value="KAE9091265.1"/>
    <property type="molecule type" value="Genomic_DNA"/>
</dbReference>
<dbReference type="EMBL" id="QXGD01001307">
    <property type="protein sequence ID" value="KAE9209245.1"/>
    <property type="molecule type" value="Genomic_DNA"/>
</dbReference>
<comment type="caution">
    <text evidence="2">The sequence shown here is derived from an EMBL/GenBank/DDBJ whole genome shotgun (WGS) entry which is preliminary data.</text>
</comment>
<evidence type="ECO:0000313" key="16">
    <source>
        <dbReference type="Proteomes" id="UP000440732"/>
    </source>
</evidence>
<gene>
    <name evidence="10" type="ORF">PF001_g17913</name>
    <name evidence="9" type="ORF">PF002_g19163</name>
    <name evidence="8" type="ORF">PF004_g17813</name>
    <name evidence="7" type="ORF">PF005_g18242</name>
    <name evidence="6" type="ORF">PF006_g17827</name>
    <name evidence="5" type="ORF">PF007_g18255</name>
    <name evidence="11" type="ORF">PF008_g12581</name>
    <name evidence="2" type="ORF">PF009_g19948</name>
    <name evidence="4" type="ORF">PF010_g18259</name>
    <name evidence="3" type="ORF">PF011_g16905</name>
</gene>
<evidence type="ECO:0000313" key="20">
    <source>
        <dbReference type="Proteomes" id="UP000486351"/>
    </source>
</evidence>
<name>A0A6A3ECC4_9STRA</name>
<evidence type="ECO:0008006" key="22">
    <source>
        <dbReference type="Google" id="ProtNLM"/>
    </source>
</evidence>
<evidence type="ECO:0000313" key="10">
    <source>
        <dbReference type="EMBL" id="KAE9294175.1"/>
    </source>
</evidence>
<evidence type="ECO:0000313" key="13">
    <source>
        <dbReference type="Proteomes" id="UP000433483"/>
    </source>
</evidence>
<evidence type="ECO:0000313" key="15">
    <source>
        <dbReference type="Proteomes" id="UP000440367"/>
    </source>
</evidence>
<dbReference type="Proteomes" id="UP000433483">
    <property type="component" value="Unassembled WGS sequence"/>
</dbReference>
<dbReference type="EMBL" id="QXGC01001365">
    <property type="protein sequence ID" value="KAE9204554.1"/>
    <property type="molecule type" value="Genomic_DNA"/>
</dbReference>
<evidence type="ECO:0000313" key="19">
    <source>
        <dbReference type="Proteomes" id="UP000476176"/>
    </source>
</evidence>
<evidence type="ECO:0000313" key="21">
    <source>
        <dbReference type="Proteomes" id="UP000488956"/>
    </source>
</evidence>
<protein>
    <recommendedName>
        <fullName evidence="22">RxLR effector protein</fullName>
    </recommendedName>
</protein>
<dbReference type="EMBL" id="QXFY01000711">
    <property type="protein sequence ID" value="KAE9337345.1"/>
    <property type="molecule type" value="Genomic_DNA"/>
</dbReference>
<evidence type="ECO:0000313" key="6">
    <source>
        <dbReference type="EMBL" id="KAE9121734.1"/>
    </source>
</evidence>
<sequence length="50" mass="5339">MCSTHSLPGTAATLHRITIALLCCILLPVLKSADPICKPSCSCRDTLLEQ</sequence>